<keyword evidence="3" id="KW-0539">Nucleus</keyword>
<evidence type="ECO:0000256" key="1">
    <source>
        <dbReference type="ARBA" id="ARBA00004604"/>
    </source>
</evidence>
<dbReference type="InterPro" id="IPR012948">
    <property type="entry name" value="AARP2CN"/>
</dbReference>
<feature type="region of interest" description="Disordered" evidence="5">
    <location>
        <begin position="315"/>
        <end position="338"/>
    </location>
</feature>
<evidence type="ECO:0000256" key="2">
    <source>
        <dbReference type="ARBA" id="ARBA00022517"/>
    </source>
</evidence>
<dbReference type="InterPro" id="IPR039761">
    <property type="entry name" value="Bms1/Tsr1"/>
</dbReference>
<dbReference type="GO" id="GO:0005730">
    <property type="term" value="C:nucleolus"/>
    <property type="evidence" value="ECO:0007669"/>
    <property type="project" value="UniProtKB-SubCell"/>
</dbReference>
<feature type="region of interest" description="Disordered" evidence="5">
    <location>
        <begin position="1"/>
        <end position="35"/>
    </location>
</feature>
<name>A0A6B2KYC9_9EUKA</name>
<dbReference type="InterPro" id="IPR030387">
    <property type="entry name" value="G_Bms1/Tsr1_dom"/>
</dbReference>
<dbReference type="PROSITE" id="PS51714">
    <property type="entry name" value="G_BMS1"/>
    <property type="match status" value="1"/>
</dbReference>
<evidence type="ECO:0000256" key="3">
    <source>
        <dbReference type="ARBA" id="ARBA00023242"/>
    </source>
</evidence>
<dbReference type="GO" id="GO:0034511">
    <property type="term" value="F:U3 snoRNA binding"/>
    <property type="evidence" value="ECO:0007669"/>
    <property type="project" value="TreeGrafter"/>
</dbReference>
<feature type="compositionally biased region" description="Basic and acidic residues" evidence="5">
    <location>
        <begin position="316"/>
        <end position="328"/>
    </location>
</feature>
<feature type="compositionally biased region" description="Polar residues" evidence="5">
    <location>
        <begin position="10"/>
        <end position="30"/>
    </location>
</feature>
<sequence>MKRKAGRVVSVSTGTTAQSNRNSVKNTNIDGRTARKMKAKQLAKSKRDAIIDKKRSDAGDVPRLVALVPLSSKVSMDEVESLITKVVEMDSAPRTEKHIGAVTVNVPRWKTKLQFYSVKQRNFIATVDIAKVADIIVFLMDPEEICDNFGRNVVSFIKAQGITSVFGVVQGLEKMDNPKKQKAQKKMAQDFFHQEFMTKSKILKLDNENDANQLTRFISESKVHQLTWRKIRPYLLVDKIDFKDGPDPSSGTLQVSGYLRGSKLNPNYVVHITGYGDALISTIEGGYDPYSFSRHKKNEMDVTVDDSARQVLATADPEKQETLLRDNPPDPFAAEQTWPTPEELEAAEKEMEGKRKVPVGTSAYQAVWIPEEEGEEGSEEQEEENEEGEDLEIEEVEEEPKAPVPKKPVVTKVVESAVQNKHTEEESGDDLDIDEDDDDDIDPEEKKKNPEEEEDEEDMLWPDEVDVPLDQPARHRFQKYRGLKSFRTSPWDPKENLPHDYSRIFQFQNFIRTYKRILRDNEGVSPNQYVTISIKDIAKDLFAQHPPNTPLVVSGLMKYENKSSTVHFKVQKHPSCTKPIKTKTPLEFHVGFRRMKIQPIFSENTNYSKFKYLKFLRGTSVATAYAPICFPPTPLVATDLEANIVGSGCLHSVNPDRIILKKIVLTGHPEKISKNRAIIRRMFYNAEDVRWFKPVELWTKYGRSGSITEPLAGKGKFKATFDSVMSNQDTVCMSLYKRAFPKWAQLDEMKKKDTDKEKETIN</sequence>
<protein>
    <recommendedName>
        <fullName evidence="6">Bms1-type G domain-containing protein</fullName>
    </recommendedName>
</protein>
<feature type="compositionally biased region" description="Acidic residues" evidence="5">
    <location>
        <begin position="370"/>
        <end position="398"/>
    </location>
</feature>
<dbReference type="GO" id="GO:0000479">
    <property type="term" value="P:endonucleolytic cleavage of tricistronic rRNA transcript (SSU-rRNA, 5.8S rRNA, LSU-rRNA)"/>
    <property type="evidence" value="ECO:0007669"/>
    <property type="project" value="TreeGrafter"/>
</dbReference>
<comment type="similarity">
    <text evidence="4">Belongs to the TRAFAC class translation factor GTPase superfamily. Bms1-like GTPase family. TSR1 subfamily.</text>
</comment>
<organism evidence="7">
    <name type="scientific">Arcella intermedia</name>
    <dbReference type="NCBI Taxonomy" id="1963864"/>
    <lineage>
        <taxon>Eukaryota</taxon>
        <taxon>Amoebozoa</taxon>
        <taxon>Tubulinea</taxon>
        <taxon>Elardia</taxon>
        <taxon>Arcellinida</taxon>
        <taxon>Sphaerothecina</taxon>
        <taxon>Arcellidae</taxon>
        <taxon>Arcella</taxon>
    </lineage>
</organism>
<feature type="compositionally biased region" description="Acidic residues" evidence="5">
    <location>
        <begin position="451"/>
        <end position="463"/>
    </location>
</feature>
<evidence type="ECO:0000259" key="6">
    <source>
        <dbReference type="PROSITE" id="PS51714"/>
    </source>
</evidence>
<evidence type="ECO:0000256" key="5">
    <source>
        <dbReference type="SAM" id="MobiDB-lite"/>
    </source>
</evidence>
<dbReference type="Pfam" id="PF08142">
    <property type="entry name" value="AARP2CN"/>
    <property type="match status" value="1"/>
</dbReference>
<keyword evidence="2" id="KW-0690">Ribosome biogenesis</keyword>
<feature type="compositionally biased region" description="Acidic residues" evidence="5">
    <location>
        <begin position="426"/>
        <end position="443"/>
    </location>
</feature>
<dbReference type="PANTHER" id="PTHR12858:SF1">
    <property type="entry name" value="PRE-RRNA-PROCESSING PROTEIN TSR1 HOMOLOG"/>
    <property type="match status" value="1"/>
</dbReference>
<reference evidence="7" key="1">
    <citation type="journal article" date="2020" name="J. Eukaryot. Microbiol.">
        <title>De novo Sequencing, Assembly and Annotation of the Transcriptome for the Free-Living Testate Amoeba Arcella intermedia.</title>
        <authorList>
            <person name="Ribeiro G.M."/>
            <person name="Porfirio-Sousa A.L."/>
            <person name="Maurer-Alcala X.X."/>
            <person name="Katz L.A."/>
            <person name="Lahr D.J.G."/>
        </authorList>
    </citation>
    <scope>NUCLEOTIDE SEQUENCE</scope>
</reference>
<feature type="domain" description="Bms1-type G" evidence="6">
    <location>
        <begin position="61"/>
        <end position="224"/>
    </location>
</feature>
<dbReference type="Pfam" id="PF22298">
    <property type="entry name" value="Tsr1_G-like"/>
    <property type="match status" value="1"/>
</dbReference>
<evidence type="ECO:0000256" key="4">
    <source>
        <dbReference type="ARBA" id="ARBA00038288"/>
    </source>
</evidence>
<dbReference type="GO" id="GO:0005525">
    <property type="term" value="F:GTP binding"/>
    <property type="evidence" value="ECO:0007669"/>
    <property type="project" value="TreeGrafter"/>
</dbReference>
<feature type="region of interest" description="Disordered" evidence="5">
    <location>
        <begin position="369"/>
        <end position="463"/>
    </location>
</feature>
<dbReference type="Pfam" id="PF04950">
    <property type="entry name" value="RIBIOP_C"/>
    <property type="match status" value="1"/>
</dbReference>
<comment type="subcellular location">
    <subcellularLocation>
        <location evidence="1">Nucleus</location>
        <location evidence="1">Nucleolus</location>
    </subcellularLocation>
</comment>
<dbReference type="GO" id="GO:0030688">
    <property type="term" value="C:preribosome, small subunit precursor"/>
    <property type="evidence" value="ECO:0007669"/>
    <property type="project" value="TreeGrafter"/>
</dbReference>
<dbReference type="PANTHER" id="PTHR12858">
    <property type="entry name" value="RIBOSOME BIOGENESIS PROTEIN"/>
    <property type="match status" value="1"/>
</dbReference>
<evidence type="ECO:0000313" key="7">
    <source>
        <dbReference type="EMBL" id="NDV29661.1"/>
    </source>
</evidence>
<dbReference type="InterPro" id="IPR007034">
    <property type="entry name" value="BMS1_TSR1_C"/>
</dbReference>
<dbReference type="GO" id="GO:0003924">
    <property type="term" value="F:GTPase activity"/>
    <property type="evidence" value="ECO:0007669"/>
    <property type="project" value="TreeGrafter"/>
</dbReference>
<dbReference type="SMART" id="SM00785">
    <property type="entry name" value="AARP2CN"/>
    <property type="match status" value="1"/>
</dbReference>
<proteinExistence type="inferred from homology"/>
<dbReference type="GO" id="GO:0000462">
    <property type="term" value="P:maturation of SSU-rRNA from tricistronic rRNA transcript (SSU-rRNA, 5.8S rRNA, LSU-rRNA)"/>
    <property type="evidence" value="ECO:0007669"/>
    <property type="project" value="TreeGrafter"/>
</dbReference>
<dbReference type="SMART" id="SM01362">
    <property type="entry name" value="DUF663"/>
    <property type="match status" value="1"/>
</dbReference>
<dbReference type="AlphaFoldDB" id="A0A6B2KYC9"/>
<dbReference type="EMBL" id="GIBP01000692">
    <property type="protein sequence ID" value="NDV29661.1"/>
    <property type="molecule type" value="Transcribed_RNA"/>
</dbReference>
<accession>A0A6B2KYC9</accession>